<dbReference type="InterPro" id="IPR004358">
    <property type="entry name" value="Sig_transdc_His_kin-like_C"/>
</dbReference>
<dbReference type="Gene3D" id="1.10.287.130">
    <property type="match status" value="1"/>
</dbReference>
<dbReference type="OrthoDB" id="9806995at2"/>
<dbReference type="PRINTS" id="PR00344">
    <property type="entry name" value="BCTRLSENSOR"/>
</dbReference>
<dbReference type="AlphaFoldDB" id="A0A556MLU3"/>
<dbReference type="InterPro" id="IPR000595">
    <property type="entry name" value="cNMP-bd_dom"/>
</dbReference>
<organism evidence="6 7">
    <name type="scientific">Mucilaginibacter corticis</name>
    <dbReference type="NCBI Taxonomy" id="2597670"/>
    <lineage>
        <taxon>Bacteria</taxon>
        <taxon>Pseudomonadati</taxon>
        <taxon>Bacteroidota</taxon>
        <taxon>Sphingobacteriia</taxon>
        <taxon>Sphingobacteriales</taxon>
        <taxon>Sphingobacteriaceae</taxon>
        <taxon>Mucilaginibacter</taxon>
    </lineage>
</organism>
<evidence type="ECO:0000313" key="6">
    <source>
        <dbReference type="EMBL" id="TSJ40897.1"/>
    </source>
</evidence>
<dbReference type="GO" id="GO:0000155">
    <property type="term" value="F:phosphorelay sensor kinase activity"/>
    <property type="evidence" value="ECO:0007669"/>
    <property type="project" value="InterPro"/>
</dbReference>
<accession>A0A556MLU3</accession>
<evidence type="ECO:0000256" key="3">
    <source>
        <dbReference type="ARBA" id="ARBA00022553"/>
    </source>
</evidence>
<dbReference type="InterPro" id="IPR003594">
    <property type="entry name" value="HATPase_dom"/>
</dbReference>
<dbReference type="PANTHER" id="PTHR43065:SF48">
    <property type="entry name" value="HISTIDINE KINASE"/>
    <property type="match status" value="1"/>
</dbReference>
<dbReference type="EC" id="2.7.13.3" evidence="2"/>
<reference evidence="6 7" key="1">
    <citation type="submission" date="2019-07" db="EMBL/GenBank/DDBJ databases">
        <authorList>
            <person name="Huq M.A."/>
        </authorList>
    </citation>
    <scope>NUCLEOTIDE SEQUENCE [LARGE SCALE GENOMIC DNA]</scope>
    <source>
        <strain evidence="6 7">MAH-19</strain>
    </source>
</reference>
<dbReference type="SUPFAM" id="SSF47384">
    <property type="entry name" value="Homodimeric domain of signal transducing histidine kinase"/>
    <property type="match status" value="1"/>
</dbReference>
<dbReference type="SUPFAM" id="SSF55874">
    <property type="entry name" value="ATPase domain of HSP90 chaperone/DNA topoisomerase II/histidine kinase"/>
    <property type="match status" value="1"/>
</dbReference>
<dbReference type="InterPro" id="IPR014710">
    <property type="entry name" value="RmlC-like_jellyroll"/>
</dbReference>
<dbReference type="CDD" id="cd00038">
    <property type="entry name" value="CAP_ED"/>
    <property type="match status" value="1"/>
</dbReference>
<keyword evidence="3" id="KW-0597">Phosphoprotein</keyword>
<comment type="caution">
    <text evidence="6">The sequence shown here is derived from an EMBL/GenBank/DDBJ whole genome shotgun (WGS) entry which is preliminary data.</text>
</comment>
<dbReference type="RefSeq" id="WP_144248935.1">
    <property type="nucleotide sequence ID" value="NZ_VLPK01000002.1"/>
</dbReference>
<evidence type="ECO:0000313" key="7">
    <source>
        <dbReference type="Proteomes" id="UP000318733"/>
    </source>
</evidence>
<dbReference type="SUPFAM" id="SSF51206">
    <property type="entry name" value="cAMP-binding domain-like"/>
    <property type="match status" value="1"/>
</dbReference>
<dbReference type="Gene3D" id="2.60.120.10">
    <property type="entry name" value="Jelly Rolls"/>
    <property type="match status" value="1"/>
</dbReference>
<dbReference type="Gene3D" id="3.30.565.10">
    <property type="entry name" value="Histidine kinase-like ATPase, C-terminal domain"/>
    <property type="match status" value="1"/>
</dbReference>
<dbReference type="SMART" id="SM00387">
    <property type="entry name" value="HATPase_c"/>
    <property type="match status" value="1"/>
</dbReference>
<name>A0A556MLU3_9SPHI</name>
<dbReference type="PANTHER" id="PTHR43065">
    <property type="entry name" value="SENSOR HISTIDINE KINASE"/>
    <property type="match status" value="1"/>
</dbReference>
<dbReference type="InterPro" id="IPR036097">
    <property type="entry name" value="HisK_dim/P_sf"/>
</dbReference>
<dbReference type="EMBL" id="VLPK01000002">
    <property type="protein sequence ID" value="TSJ40897.1"/>
    <property type="molecule type" value="Genomic_DNA"/>
</dbReference>
<gene>
    <name evidence="6" type="ORF">FO440_14255</name>
</gene>
<dbReference type="Proteomes" id="UP000318733">
    <property type="component" value="Unassembled WGS sequence"/>
</dbReference>
<feature type="domain" description="Histidine kinase" evidence="5">
    <location>
        <begin position="295"/>
        <end position="466"/>
    </location>
</feature>
<dbReference type="CDD" id="cd00082">
    <property type="entry name" value="HisKA"/>
    <property type="match status" value="1"/>
</dbReference>
<protein>
    <recommendedName>
        <fullName evidence="2">histidine kinase</fullName>
        <ecNumber evidence="2">2.7.13.3</ecNumber>
    </recommendedName>
</protein>
<dbReference type="Pfam" id="PF00027">
    <property type="entry name" value="cNMP_binding"/>
    <property type="match status" value="1"/>
</dbReference>
<dbReference type="PROSITE" id="PS50042">
    <property type="entry name" value="CNMP_BINDING_3"/>
    <property type="match status" value="1"/>
</dbReference>
<proteinExistence type="predicted"/>
<dbReference type="Pfam" id="PF02518">
    <property type="entry name" value="HATPase_c"/>
    <property type="match status" value="1"/>
</dbReference>
<feature type="domain" description="Cyclic nucleotide-binding" evidence="4">
    <location>
        <begin position="14"/>
        <end position="84"/>
    </location>
</feature>
<dbReference type="InterPro" id="IPR003661">
    <property type="entry name" value="HisK_dim/P_dom"/>
</dbReference>
<evidence type="ECO:0000259" key="4">
    <source>
        <dbReference type="PROSITE" id="PS50042"/>
    </source>
</evidence>
<dbReference type="InterPro" id="IPR036890">
    <property type="entry name" value="HATPase_C_sf"/>
</dbReference>
<keyword evidence="7" id="KW-1185">Reference proteome</keyword>
<dbReference type="InterPro" id="IPR018490">
    <property type="entry name" value="cNMP-bd_dom_sf"/>
</dbReference>
<dbReference type="PROSITE" id="PS50109">
    <property type="entry name" value="HIS_KIN"/>
    <property type="match status" value="1"/>
</dbReference>
<evidence type="ECO:0000259" key="5">
    <source>
        <dbReference type="PROSITE" id="PS50109"/>
    </source>
</evidence>
<evidence type="ECO:0000256" key="1">
    <source>
        <dbReference type="ARBA" id="ARBA00000085"/>
    </source>
</evidence>
<evidence type="ECO:0000256" key="2">
    <source>
        <dbReference type="ARBA" id="ARBA00012438"/>
    </source>
</evidence>
<comment type="catalytic activity">
    <reaction evidence="1">
        <text>ATP + protein L-histidine = ADP + protein N-phospho-L-histidine.</text>
        <dbReference type="EC" id="2.7.13.3"/>
    </reaction>
</comment>
<dbReference type="InterPro" id="IPR005467">
    <property type="entry name" value="His_kinase_dom"/>
</dbReference>
<sequence>MKTETIAWLQSIEALKDVPATQLEWLYDRCEELKIEAGGRVFKIGERMNGTYILIEGKFRLCVVQGDGLKEVAVFGPKAITGYLPFSRGITFPGVGEVLEDLKYLFFPIEKSEEMIRTQFELTQALVHVMTNRVRDYTSFQQQNEKMMALGKLSAGLAHELNNPAAAIVRGAESLLQHLKLAPATFKAITITKISAENVDYVSGKLFAVLSKTERPALSMMQRSELEDELADWMDDLEIPKSQEIAENLVDFGFTLDDLEDFKAHIPVETISPVFGWINNNLVTERMVMDIDAASRRIAELVGAVKSFTHMDQGSGKQYADIHTGIRNTLTLLQHKLKHGNVHVVEDFDNTLPKVNAMIGELNQVWTNLIDNAIDAMSPNGKGTLEIKTSRAKDCVSIAITDNGSGIPEEIKSKIFDPFYTTKEVGKGTGLGLDVVMRIVKQHSGNIKVNSVPGQTTFTVEFPING</sequence>